<feature type="compositionally biased region" description="Basic and acidic residues" evidence="1">
    <location>
        <begin position="37"/>
        <end position="50"/>
    </location>
</feature>
<dbReference type="EMBL" id="KQ965759">
    <property type="protein sequence ID" value="KXS15852.1"/>
    <property type="molecule type" value="Genomic_DNA"/>
</dbReference>
<sequence>MMMSRDAEVHATVPPGSPVGSPESPGHDSAGSPEGESPVHSDSSPERHLIRDLCVQIAELRLDLALQRANDTSGPPPSQKDASRRRVPSTKAQLMYSSASGAAATGMVSIQKVSKKESDSRLVAEDAAAIYRSWAYVERERAIRLQESDEDRAVVLEDELSWSKHAIAELQRTLQAAELRFQGEREYYSGELVMSFEERIAVEKDITLLEESLRASITQVNEQ</sequence>
<accession>A0A139AGA0</accession>
<evidence type="ECO:0000256" key="1">
    <source>
        <dbReference type="SAM" id="MobiDB-lite"/>
    </source>
</evidence>
<name>A0A139AGA0_GONPJ</name>
<keyword evidence="3" id="KW-1185">Reference proteome</keyword>
<protein>
    <submittedName>
        <fullName evidence="2">Uncharacterized protein</fullName>
    </submittedName>
</protein>
<feature type="region of interest" description="Disordered" evidence="1">
    <location>
        <begin position="1"/>
        <end position="50"/>
    </location>
</feature>
<proteinExistence type="predicted"/>
<evidence type="ECO:0000313" key="3">
    <source>
        <dbReference type="Proteomes" id="UP000070544"/>
    </source>
</evidence>
<dbReference type="Proteomes" id="UP000070544">
    <property type="component" value="Unassembled WGS sequence"/>
</dbReference>
<dbReference type="AlphaFoldDB" id="A0A139AGA0"/>
<gene>
    <name evidence="2" type="ORF">M427DRAFT_309909</name>
</gene>
<organism evidence="2 3">
    <name type="scientific">Gonapodya prolifera (strain JEL478)</name>
    <name type="common">Monoblepharis prolifera</name>
    <dbReference type="NCBI Taxonomy" id="1344416"/>
    <lineage>
        <taxon>Eukaryota</taxon>
        <taxon>Fungi</taxon>
        <taxon>Fungi incertae sedis</taxon>
        <taxon>Chytridiomycota</taxon>
        <taxon>Chytridiomycota incertae sedis</taxon>
        <taxon>Monoblepharidomycetes</taxon>
        <taxon>Monoblepharidales</taxon>
        <taxon>Gonapodyaceae</taxon>
        <taxon>Gonapodya</taxon>
    </lineage>
</organism>
<feature type="region of interest" description="Disordered" evidence="1">
    <location>
        <begin position="68"/>
        <end position="91"/>
    </location>
</feature>
<evidence type="ECO:0000313" key="2">
    <source>
        <dbReference type="EMBL" id="KXS15852.1"/>
    </source>
</evidence>
<reference evidence="2 3" key="1">
    <citation type="journal article" date="2015" name="Genome Biol. Evol.">
        <title>Phylogenomic analyses indicate that early fungi evolved digesting cell walls of algal ancestors of land plants.</title>
        <authorList>
            <person name="Chang Y."/>
            <person name="Wang S."/>
            <person name="Sekimoto S."/>
            <person name="Aerts A.L."/>
            <person name="Choi C."/>
            <person name="Clum A."/>
            <person name="LaButti K.M."/>
            <person name="Lindquist E.A."/>
            <person name="Yee Ngan C."/>
            <person name="Ohm R.A."/>
            <person name="Salamov A.A."/>
            <person name="Grigoriev I.V."/>
            <person name="Spatafora J.W."/>
            <person name="Berbee M.L."/>
        </authorList>
    </citation>
    <scope>NUCLEOTIDE SEQUENCE [LARGE SCALE GENOMIC DNA]</scope>
    <source>
        <strain evidence="2 3">JEL478</strain>
    </source>
</reference>